<reference evidence="1" key="1">
    <citation type="journal article" date="2012" name="PLoS Negl. Trop. Dis.">
        <title>A systematically improved high quality genome and transcriptome of the human blood fluke Schistosoma mansoni.</title>
        <authorList>
            <person name="Protasio A.V."/>
            <person name="Tsai I.J."/>
            <person name="Babbage A."/>
            <person name="Nichol S."/>
            <person name="Hunt M."/>
            <person name="Aslett M.A."/>
            <person name="De Silva N."/>
            <person name="Velarde G.S."/>
            <person name="Anderson T.J."/>
            <person name="Clark R.C."/>
            <person name="Davidson C."/>
            <person name="Dillon G.P."/>
            <person name="Holroyd N.E."/>
            <person name="LoVerde P.T."/>
            <person name="Lloyd C."/>
            <person name="McQuillan J."/>
            <person name="Oliveira G."/>
            <person name="Otto T.D."/>
            <person name="Parker-Manuel S.J."/>
            <person name="Quail M.A."/>
            <person name="Wilson R.A."/>
            <person name="Zerlotini A."/>
            <person name="Dunne D.W."/>
            <person name="Berriman M."/>
        </authorList>
    </citation>
    <scope>NUCLEOTIDE SEQUENCE [LARGE SCALE GENOMIC DNA]</scope>
    <source>
        <strain evidence="1">Puerto Rican</strain>
    </source>
</reference>
<evidence type="ECO:0000313" key="1">
    <source>
        <dbReference type="Proteomes" id="UP000008854"/>
    </source>
</evidence>
<dbReference type="PhylomeDB" id="G4V8T5"/>
<reference evidence="2 3" key="2">
    <citation type="submission" date="2018-12" db="UniProtKB">
        <authorList>
            <consortium name="WormBaseParasite"/>
        </authorList>
    </citation>
    <scope>IDENTIFICATION</scope>
    <source>
        <strain evidence="2 3">Puerto Rican</strain>
    </source>
</reference>
<dbReference type="AlphaFoldDB" id="G4V8T5"/>
<protein>
    <submittedName>
        <fullName evidence="2 3">Uncharacterized protein</fullName>
    </submittedName>
</protein>
<dbReference type="HOGENOM" id="CLU_2309453_0_0_1"/>
<dbReference type="RefSeq" id="XP_018648056.1">
    <property type="nucleotide sequence ID" value="XM_018793557.1"/>
</dbReference>
<accession>G4V8T4</accession>
<dbReference type="OrthoDB" id="5950777at2759"/>
<sequence>MLWIRILITYFSNPELTRKLADSKPMRYVARTTVRMFLEAKDKMLDTSTRQTRDWTGLISQVKEAFRKGMSEVQKKPPP</sequence>
<evidence type="ECO:0000313" key="2">
    <source>
        <dbReference type="WBParaSite" id="Smp_014290.1"/>
    </source>
</evidence>
<dbReference type="GeneID" id="8346461"/>
<evidence type="ECO:0000313" key="3">
    <source>
        <dbReference type="WBParaSite" id="Smp_014290.2"/>
    </source>
</evidence>
<dbReference type="WBParaSite" id="Smp_014290.1">
    <property type="protein sequence ID" value="Smp_014290.1"/>
    <property type="gene ID" value="Smp_014290"/>
</dbReference>
<dbReference type="InParanoid" id="G4V8T5"/>
<dbReference type="WBParaSite" id="Smp_014290.2">
    <property type="protein sequence ID" value="Smp_014290.2"/>
    <property type="gene ID" value="Smp_014290"/>
</dbReference>
<name>G4V8T5_SCHMA</name>
<dbReference type="Proteomes" id="UP000008854">
    <property type="component" value="Unassembled WGS sequence"/>
</dbReference>
<dbReference type="HOGENOM" id="CLU_2609025_0_0_1"/>
<proteinExistence type="predicted"/>
<dbReference type="CTD" id="8346461"/>
<organism evidence="1 2">
    <name type="scientific">Schistosoma mansoni</name>
    <name type="common">Blood fluke</name>
    <dbReference type="NCBI Taxonomy" id="6183"/>
    <lineage>
        <taxon>Eukaryota</taxon>
        <taxon>Metazoa</taxon>
        <taxon>Spiralia</taxon>
        <taxon>Lophotrochozoa</taxon>
        <taxon>Platyhelminthes</taxon>
        <taxon>Trematoda</taxon>
        <taxon>Digenea</taxon>
        <taxon>Strigeidida</taxon>
        <taxon>Schistosomatoidea</taxon>
        <taxon>Schistosomatidae</taxon>
        <taxon>Schistosoma</taxon>
    </lineage>
</organism>
<keyword evidence="1" id="KW-1185">Reference proteome</keyword>
<accession>G4V8T5</accession>